<name>A0A9Q8WAP0_9PEZI</name>
<evidence type="ECO:0000313" key="1">
    <source>
        <dbReference type="EMBL" id="UQC75635.1"/>
    </source>
</evidence>
<protein>
    <submittedName>
        <fullName evidence="1">Uncharacterized protein</fullName>
    </submittedName>
</protein>
<dbReference type="Proteomes" id="UP000830671">
    <property type="component" value="Chromosome 1"/>
</dbReference>
<dbReference type="EMBL" id="CP019471">
    <property type="protein sequence ID" value="UQC75635.1"/>
    <property type="molecule type" value="Genomic_DNA"/>
</dbReference>
<accession>A0A9Q8WAP0</accession>
<dbReference type="KEGG" id="clup:CLUP02_02291"/>
<sequence>MDWGKLDDTQRQPWTPEVVVDARQHVKLLTGIDGEMFPGNHPTTTKLSRIRNKRQVYPKEMAQLLRESNVGNIDARQIVNISRDGAIKSIHREVACLDMLT</sequence>
<proteinExistence type="predicted"/>
<reference evidence="1" key="1">
    <citation type="journal article" date="2021" name="Mol. Plant Microbe Interact.">
        <title>Complete Genome Sequence of the Plant-Pathogenic Fungus Colletotrichum lupini.</title>
        <authorList>
            <person name="Baroncelli R."/>
            <person name="Pensec F."/>
            <person name="Da Lio D."/>
            <person name="Boufleur T."/>
            <person name="Vicente I."/>
            <person name="Sarrocco S."/>
            <person name="Picot A."/>
            <person name="Baraldi E."/>
            <person name="Sukno S."/>
            <person name="Thon M."/>
            <person name="Le Floch G."/>
        </authorList>
    </citation>
    <scope>NUCLEOTIDE SEQUENCE</scope>
    <source>
        <strain evidence="1">IMI 504893</strain>
    </source>
</reference>
<evidence type="ECO:0000313" key="2">
    <source>
        <dbReference type="Proteomes" id="UP000830671"/>
    </source>
</evidence>
<organism evidence="1 2">
    <name type="scientific">Colletotrichum lupini</name>
    <dbReference type="NCBI Taxonomy" id="145971"/>
    <lineage>
        <taxon>Eukaryota</taxon>
        <taxon>Fungi</taxon>
        <taxon>Dikarya</taxon>
        <taxon>Ascomycota</taxon>
        <taxon>Pezizomycotina</taxon>
        <taxon>Sordariomycetes</taxon>
        <taxon>Hypocreomycetidae</taxon>
        <taxon>Glomerellales</taxon>
        <taxon>Glomerellaceae</taxon>
        <taxon>Colletotrichum</taxon>
        <taxon>Colletotrichum acutatum species complex</taxon>
    </lineage>
</organism>
<dbReference type="GeneID" id="73336333"/>
<keyword evidence="2" id="KW-1185">Reference proteome</keyword>
<dbReference type="AlphaFoldDB" id="A0A9Q8WAP0"/>
<dbReference type="RefSeq" id="XP_049137280.1">
    <property type="nucleotide sequence ID" value="XM_049281323.1"/>
</dbReference>
<gene>
    <name evidence="1" type="ORF">CLUP02_02291</name>
</gene>